<organism evidence="2">
    <name type="scientific">marine sediment metagenome</name>
    <dbReference type="NCBI Taxonomy" id="412755"/>
    <lineage>
        <taxon>unclassified sequences</taxon>
        <taxon>metagenomes</taxon>
        <taxon>ecological metagenomes</taxon>
    </lineage>
</organism>
<dbReference type="InterPro" id="IPR036388">
    <property type="entry name" value="WH-like_DNA-bd_sf"/>
</dbReference>
<feature type="domain" description="ArnR1-like winged helix-turn-helix" evidence="1">
    <location>
        <begin position="5"/>
        <end position="80"/>
    </location>
</feature>
<accession>X1N0A2</accession>
<gene>
    <name evidence="2" type="ORF">S06H3_44106</name>
</gene>
<comment type="caution">
    <text evidence="2">The sequence shown here is derived from an EMBL/GenBank/DDBJ whole genome shotgun (WGS) entry which is preliminary data.</text>
</comment>
<protein>
    <recommendedName>
        <fullName evidence="1">ArnR1-like winged helix-turn-helix domain-containing protein</fullName>
    </recommendedName>
</protein>
<dbReference type="SUPFAM" id="SSF46785">
    <property type="entry name" value="Winged helix' DNA-binding domain"/>
    <property type="match status" value="1"/>
</dbReference>
<sequence length="135" mass="15465">MNATRRELIDIYADILRAIGPGARKSRIVYKANLNFNICKRYLDELLGMGLVEANADPHPTWTVTEGGQEFLEKRRELKGLLSRDRKKGAGTARVRIELDPEAVEKLKDALERAVTDRGREFLKKHRELRGLLPR</sequence>
<evidence type="ECO:0000313" key="2">
    <source>
        <dbReference type="EMBL" id="GAI36963.1"/>
    </source>
</evidence>
<dbReference type="Gene3D" id="1.10.10.10">
    <property type="entry name" value="Winged helix-like DNA-binding domain superfamily/Winged helix DNA-binding domain"/>
    <property type="match status" value="1"/>
</dbReference>
<dbReference type="AlphaFoldDB" id="X1N0A2"/>
<name>X1N0A2_9ZZZZ</name>
<reference evidence="2" key="1">
    <citation type="journal article" date="2014" name="Front. Microbiol.">
        <title>High frequency of phylogenetically diverse reductive dehalogenase-homologous genes in deep subseafloor sedimentary metagenomes.</title>
        <authorList>
            <person name="Kawai M."/>
            <person name="Futagami T."/>
            <person name="Toyoda A."/>
            <person name="Takaki Y."/>
            <person name="Nishi S."/>
            <person name="Hori S."/>
            <person name="Arai W."/>
            <person name="Tsubouchi T."/>
            <person name="Morono Y."/>
            <person name="Uchiyama I."/>
            <person name="Ito T."/>
            <person name="Fujiyama A."/>
            <person name="Inagaki F."/>
            <person name="Takami H."/>
        </authorList>
    </citation>
    <scope>NUCLEOTIDE SEQUENCE</scope>
    <source>
        <strain evidence="2">Expedition CK06-06</strain>
    </source>
</reference>
<dbReference type="InterPro" id="IPR038723">
    <property type="entry name" value="ArnR1-like_HTH"/>
</dbReference>
<dbReference type="EMBL" id="BARV01027412">
    <property type="protein sequence ID" value="GAI36963.1"/>
    <property type="molecule type" value="Genomic_DNA"/>
</dbReference>
<evidence type="ECO:0000259" key="1">
    <source>
        <dbReference type="Pfam" id="PF14947"/>
    </source>
</evidence>
<dbReference type="InterPro" id="IPR036390">
    <property type="entry name" value="WH_DNA-bd_sf"/>
</dbReference>
<proteinExistence type="predicted"/>
<dbReference type="Pfam" id="PF14947">
    <property type="entry name" value="HTH_45"/>
    <property type="match status" value="1"/>
</dbReference>